<evidence type="ECO:0000313" key="12">
    <source>
        <dbReference type="Proteomes" id="UP000676079"/>
    </source>
</evidence>
<feature type="binding site" evidence="10">
    <location>
        <position position="101"/>
    </location>
    <ligand>
        <name>Na(+)</name>
        <dbReference type="ChEBI" id="CHEBI:29101"/>
        <note>structural</note>
    </ligand>
</feature>
<keyword evidence="12" id="KW-1185">Reference proteome</keyword>
<evidence type="ECO:0000313" key="11">
    <source>
        <dbReference type="EMBL" id="QUX20464.1"/>
    </source>
</evidence>
<dbReference type="RefSeq" id="WP_220561659.1">
    <property type="nucleotide sequence ID" value="NZ_CP074133.1"/>
</dbReference>
<keyword evidence="4 10" id="KW-1133">Transmembrane helix</keyword>
<feature type="transmembrane region" description="Helical" evidence="10">
    <location>
        <begin position="54"/>
        <end position="76"/>
    </location>
</feature>
<dbReference type="PANTHER" id="PTHR28259:SF1">
    <property type="entry name" value="FLUORIDE EXPORT PROTEIN 1-RELATED"/>
    <property type="match status" value="1"/>
</dbReference>
<evidence type="ECO:0000256" key="10">
    <source>
        <dbReference type="HAMAP-Rule" id="MF_00454"/>
    </source>
</evidence>
<keyword evidence="2 10" id="KW-1003">Cell membrane</keyword>
<keyword evidence="10" id="KW-0406">Ion transport</keyword>
<organism evidence="11 12">
    <name type="scientific">Nocardiopsis changdeensis</name>
    <dbReference type="NCBI Taxonomy" id="2831969"/>
    <lineage>
        <taxon>Bacteria</taxon>
        <taxon>Bacillati</taxon>
        <taxon>Actinomycetota</taxon>
        <taxon>Actinomycetes</taxon>
        <taxon>Streptosporangiales</taxon>
        <taxon>Nocardiopsidaceae</taxon>
        <taxon>Nocardiopsis</taxon>
    </lineage>
</organism>
<evidence type="ECO:0000256" key="1">
    <source>
        <dbReference type="ARBA" id="ARBA00004651"/>
    </source>
</evidence>
<dbReference type="HAMAP" id="MF_00454">
    <property type="entry name" value="FluC"/>
    <property type="match status" value="1"/>
</dbReference>
<proteinExistence type="inferred from homology"/>
<keyword evidence="10" id="KW-0813">Transport</keyword>
<dbReference type="InterPro" id="IPR003691">
    <property type="entry name" value="FluC"/>
</dbReference>
<dbReference type="Proteomes" id="UP000676079">
    <property type="component" value="Chromosome"/>
</dbReference>
<reference evidence="11 12" key="1">
    <citation type="submission" date="2021-05" db="EMBL/GenBank/DDBJ databases">
        <title>Direct Submission.</title>
        <authorList>
            <person name="Li K."/>
            <person name="Gao J."/>
        </authorList>
    </citation>
    <scope>NUCLEOTIDE SEQUENCE [LARGE SCALE GENOMIC DNA]</scope>
    <source>
        <strain evidence="11 12">Mg02</strain>
    </source>
</reference>
<keyword evidence="6 10" id="KW-0407">Ion channel</keyword>
<feature type="transmembrane region" description="Helical" evidence="10">
    <location>
        <begin position="120"/>
        <end position="148"/>
    </location>
</feature>
<evidence type="ECO:0000256" key="4">
    <source>
        <dbReference type="ARBA" id="ARBA00022989"/>
    </source>
</evidence>
<keyword evidence="5 10" id="KW-0472">Membrane</keyword>
<gene>
    <name evidence="10" type="primary">fluC</name>
    <name evidence="10" type="synonym">crcB</name>
    <name evidence="11" type="ORF">KGD84_18290</name>
</gene>
<sequence length="155" mass="14923">MTRTPARPAAAGTAPGPRTHILGTALLVAAGSAVGTLARAGIGAALPAGAGQWPWATFGVNILGSLLLGALLEALSRSGGDTGWRRRVRLGAGTGVLGGFTTYSTYVIEVGRLAGTGHPSVAAAYAVASVAAGVAAAGVGVAGAAAVARRAGRGR</sequence>
<keyword evidence="3 10" id="KW-0812">Transmembrane</keyword>
<evidence type="ECO:0000256" key="7">
    <source>
        <dbReference type="ARBA" id="ARBA00035120"/>
    </source>
</evidence>
<evidence type="ECO:0000256" key="8">
    <source>
        <dbReference type="ARBA" id="ARBA00035585"/>
    </source>
</evidence>
<feature type="transmembrane region" description="Helical" evidence="10">
    <location>
        <begin position="21"/>
        <end position="42"/>
    </location>
</feature>
<evidence type="ECO:0000256" key="9">
    <source>
        <dbReference type="ARBA" id="ARBA00049940"/>
    </source>
</evidence>
<keyword evidence="10" id="KW-0915">Sodium</keyword>
<feature type="binding site" evidence="10">
    <location>
        <position position="98"/>
    </location>
    <ligand>
        <name>Na(+)</name>
        <dbReference type="ChEBI" id="CHEBI:29101"/>
        <note>structural</note>
    </ligand>
</feature>
<dbReference type="Pfam" id="PF02537">
    <property type="entry name" value="CRCB"/>
    <property type="match status" value="1"/>
</dbReference>
<name>A0ABX8BDY6_9ACTN</name>
<comment type="activity regulation">
    <text evidence="10">Na(+) is not transported, but it plays an essential structural role and its presence is essential for fluoride channel function.</text>
</comment>
<comment type="subcellular location">
    <subcellularLocation>
        <location evidence="1 10">Cell membrane</location>
        <topology evidence="1 10">Multi-pass membrane protein</topology>
    </subcellularLocation>
</comment>
<comment type="catalytic activity">
    <reaction evidence="8">
        <text>fluoride(in) = fluoride(out)</text>
        <dbReference type="Rhea" id="RHEA:76159"/>
        <dbReference type="ChEBI" id="CHEBI:17051"/>
    </reaction>
    <physiologicalReaction direction="left-to-right" evidence="8">
        <dbReference type="Rhea" id="RHEA:76160"/>
    </physiologicalReaction>
</comment>
<evidence type="ECO:0000256" key="5">
    <source>
        <dbReference type="ARBA" id="ARBA00023136"/>
    </source>
</evidence>
<keyword evidence="10" id="KW-0479">Metal-binding</keyword>
<evidence type="ECO:0000256" key="6">
    <source>
        <dbReference type="ARBA" id="ARBA00023303"/>
    </source>
</evidence>
<comment type="similarity">
    <text evidence="7 10">Belongs to the fluoride channel Fluc/FEX (TC 1.A.43) family.</text>
</comment>
<accession>A0ABX8BDY6</accession>
<feature type="transmembrane region" description="Helical" evidence="10">
    <location>
        <begin position="88"/>
        <end position="108"/>
    </location>
</feature>
<evidence type="ECO:0000256" key="2">
    <source>
        <dbReference type="ARBA" id="ARBA00022475"/>
    </source>
</evidence>
<evidence type="ECO:0000256" key="3">
    <source>
        <dbReference type="ARBA" id="ARBA00022692"/>
    </source>
</evidence>
<dbReference type="PANTHER" id="PTHR28259">
    <property type="entry name" value="FLUORIDE EXPORT PROTEIN 1-RELATED"/>
    <property type="match status" value="1"/>
</dbReference>
<protein>
    <recommendedName>
        <fullName evidence="10">Fluoride-specific ion channel FluC</fullName>
    </recommendedName>
</protein>
<dbReference type="EMBL" id="CP074133">
    <property type="protein sequence ID" value="QUX20464.1"/>
    <property type="molecule type" value="Genomic_DNA"/>
</dbReference>
<comment type="function">
    <text evidence="9 10">Fluoride-specific ion channel. Important for reducing fluoride concentration in the cell, thus reducing its toxicity.</text>
</comment>